<evidence type="ECO:0000313" key="2">
    <source>
        <dbReference type="EMBL" id="OUT08958.1"/>
    </source>
</evidence>
<gene>
    <name evidence="2" type="ORF">B9N65_01055</name>
    <name evidence="1" type="ORF">B9N65_09870</name>
</gene>
<organism evidence="1 3">
    <name type="scientific">Campylobacter concisus</name>
    <dbReference type="NCBI Taxonomy" id="199"/>
    <lineage>
        <taxon>Bacteria</taxon>
        <taxon>Pseudomonadati</taxon>
        <taxon>Campylobacterota</taxon>
        <taxon>Epsilonproteobacteria</taxon>
        <taxon>Campylobacterales</taxon>
        <taxon>Campylobacteraceae</taxon>
        <taxon>Campylobacter</taxon>
    </lineage>
</organism>
<dbReference type="EMBL" id="NDYN01000010">
    <property type="protein sequence ID" value="OUT06878.1"/>
    <property type="molecule type" value="Genomic_DNA"/>
</dbReference>
<name>A0A1Y5ME59_9BACT</name>
<dbReference type="Proteomes" id="UP000196317">
    <property type="component" value="Unassembled WGS sequence"/>
</dbReference>
<sequence length="142" mass="16389">MSGRFWLTDDVIEVHCESYADNFQEILGDIPLDKDLYKGITEELKQDEDCISMVLRKFKNGIGNMDGIKELDSSITNMLASKYLSEVIGREIGYCLQGKDSDKLARLRDIVERYFNLSETYIGTRLYTPSEIRDTLDKLVRM</sequence>
<accession>A0A1Y5ME59</accession>
<evidence type="ECO:0000313" key="3">
    <source>
        <dbReference type="Proteomes" id="UP000196317"/>
    </source>
</evidence>
<evidence type="ECO:0000313" key="1">
    <source>
        <dbReference type="EMBL" id="OUT06878.1"/>
    </source>
</evidence>
<dbReference type="RefSeq" id="WP_087582455.1">
    <property type="nucleotide sequence ID" value="NZ_NDYN01000001.1"/>
</dbReference>
<comment type="caution">
    <text evidence="1">The sequence shown here is derived from an EMBL/GenBank/DDBJ whole genome shotgun (WGS) entry which is preliminary data.</text>
</comment>
<protein>
    <submittedName>
        <fullName evidence="1">Uncharacterized protein</fullName>
    </submittedName>
</protein>
<reference evidence="1 3" key="1">
    <citation type="submission" date="2017-04" db="EMBL/GenBank/DDBJ databases">
        <title>Complete genome of Campylobacter concisus ATCC 33237T and draft genomes for an additional eight well characterized C. concisus strains.</title>
        <authorList>
            <person name="Cornelius A.J."/>
            <person name="Miller W.G."/>
            <person name="Lastovica A.J."/>
            <person name="On S.L."/>
            <person name="French N.P."/>
            <person name="Vandenberg O."/>
            <person name="Biggs P.J."/>
        </authorList>
    </citation>
    <scope>NUCLEOTIDE SEQUENCE [LARGE SCALE GENOMIC DNA]</scope>
    <source>
        <strain evidence="1 3">CCUG 19995</strain>
    </source>
</reference>
<proteinExistence type="predicted"/>
<dbReference type="EMBL" id="NDYN01000001">
    <property type="protein sequence ID" value="OUT08958.1"/>
    <property type="molecule type" value="Genomic_DNA"/>
</dbReference>
<dbReference type="AlphaFoldDB" id="A0A1Y5ME59"/>